<dbReference type="RefSeq" id="WP_038015954.1">
    <property type="nucleotide sequence ID" value="NZ_JPKR02000005.1"/>
</dbReference>
<comment type="caution">
    <text evidence="4">The sequence shown here is derived from an EMBL/GenBank/DDBJ whole genome shotgun (WGS) entry which is preliminary data.</text>
</comment>
<accession>A0A095TSP9</accession>
<keyword evidence="2" id="KW-0812">Transmembrane</keyword>
<gene>
    <name evidence="4" type="ORF">HA49_01345</name>
</gene>
<evidence type="ECO:0000313" key="5">
    <source>
        <dbReference type="Proteomes" id="UP000029577"/>
    </source>
</evidence>
<dbReference type="Proteomes" id="UP000029577">
    <property type="component" value="Unassembled WGS sequence"/>
</dbReference>
<dbReference type="Gene3D" id="1.10.10.10">
    <property type="entry name" value="Winged helix-like DNA-binding domain superfamily/Winged helix DNA-binding domain"/>
    <property type="match status" value="1"/>
</dbReference>
<proteinExistence type="predicted"/>
<dbReference type="Pfam" id="PF00486">
    <property type="entry name" value="Trans_reg_C"/>
    <property type="match status" value="1"/>
</dbReference>
<name>A0A095TSP9_9GAMM</name>
<protein>
    <recommendedName>
        <fullName evidence="3">OmpR/PhoB-type domain-containing protein</fullName>
    </recommendedName>
</protein>
<dbReference type="SUPFAM" id="SSF46894">
    <property type="entry name" value="C-terminal effector domain of the bipartite response regulators"/>
    <property type="match status" value="1"/>
</dbReference>
<evidence type="ECO:0000256" key="1">
    <source>
        <dbReference type="ARBA" id="ARBA00023125"/>
    </source>
</evidence>
<evidence type="ECO:0000313" key="4">
    <source>
        <dbReference type="EMBL" id="KGD79647.1"/>
    </source>
</evidence>
<organism evidence="4 5">
    <name type="scientific">Tatumella morbirosei</name>
    <dbReference type="NCBI Taxonomy" id="642227"/>
    <lineage>
        <taxon>Bacteria</taxon>
        <taxon>Pseudomonadati</taxon>
        <taxon>Pseudomonadota</taxon>
        <taxon>Gammaproteobacteria</taxon>
        <taxon>Enterobacterales</taxon>
        <taxon>Erwiniaceae</taxon>
        <taxon>Tatumella</taxon>
    </lineage>
</organism>
<feature type="domain" description="OmpR/PhoB-type" evidence="3">
    <location>
        <begin position="34"/>
        <end position="102"/>
    </location>
</feature>
<evidence type="ECO:0000259" key="3">
    <source>
        <dbReference type="Pfam" id="PF00486"/>
    </source>
</evidence>
<dbReference type="GO" id="GO:0000160">
    <property type="term" value="P:phosphorelay signal transduction system"/>
    <property type="evidence" value="ECO:0007669"/>
    <property type="project" value="InterPro"/>
</dbReference>
<dbReference type="GO" id="GO:0006355">
    <property type="term" value="P:regulation of DNA-templated transcription"/>
    <property type="evidence" value="ECO:0007669"/>
    <property type="project" value="InterPro"/>
</dbReference>
<keyword evidence="2" id="KW-0472">Membrane</keyword>
<dbReference type="InterPro" id="IPR016032">
    <property type="entry name" value="Sig_transdc_resp-reg_C-effctor"/>
</dbReference>
<dbReference type="GO" id="GO:0003677">
    <property type="term" value="F:DNA binding"/>
    <property type="evidence" value="ECO:0007669"/>
    <property type="project" value="UniProtKB-KW"/>
</dbReference>
<dbReference type="InterPro" id="IPR001867">
    <property type="entry name" value="OmpR/PhoB-type_DNA-bd"/>
</dbReference>
<evidence type="ECO:0000256" key="2">
    <source>
        <dbReference type="SAM" id="Phobius"/>
    </source>
</evidence>
<reference evidence="4" key="1">
    <citation type="submission" date="2014-12" db="EMBL/GenBank/DDBJ databases">
        <title>The draft genome of the Tatumella morbirosei type strain, LMG23360T isolated from pineapple rot.</title>
        <authorList>
            <person name="Smits T.H."/>
            <person name="Palmer M."/>
            <person name="Venter S.N."/>
            <person name="Duffy B."/>
            <person name="Steenkamp E.T."/>
            <person name="Chan W.Y."/>
            <person name="Coutinho T.A."/>
            <person name="Coetzee M.P."/>
            <person name="De Maayer P."/>
        </authorList>
    </citation>
    <scope>NUCLEOTIDE SEQUENCE [LARGE SCALE GENOMIC DNA]</scope>
    <source>
        <strain evidence="4">LMG 23360</strain>
    </source>
</reference>
<dbReference type="AlphaFoldDB" id="A0A095TSP9"/>
<keyword evidence="1" id="KW-0238">DNA-binding</keyword>
<sequence>MKEHANYYCIANKIIYDTGLQTLNDLSMTTTTRLLTSAAACFTCLLEEKGRVVSRKALMHVGWERNGFIVTTNTFNQNILLIRKAIAKITEEPVLKTIFRQGITIPDEVSVISFQTKESLNSYINNYFKTVTGVITPLTEKSDSNIVSLESDVPEVTAAKEISETLALNCEDDTQAILTTDNQSSFKNKLSGNLLTNIIVILVILIAALLFPTFEIFNDYKNSNAKNYLPLVHYKKTTSFDGLAVYLEDDKCPTDYALPFLEKYSDDFKNTQAKNLYVNCEKNINRISVFLCNKDVNDPTAECSFFYYL</sequence>
<feature type="transmembrane region" description="Helical" evidence="2">
    <location>
        <begin position="194"/>
        <end position="214"/>
    </location>
</feature>
<keyword evidence="5" id="KW-1185">Reference proteome</keyword>
<dbReference type="STRING" id="642227.HA49_01345"/>
<dbReference type="InterPro" id="IPR036388">
    <property type="entry name" value="WH-like_DNA-bd_sf"/>
</dbReference>
<dbReference type="EMBL" id="JPKR02000005">
    <property type="protein sequence ID" value="KGD79647.1"/>
    <property type="molecule type" value="Genomic_DNA"/>
</dbReference>
<keyword evidence="2" id="KW-1133">Transmembrane helix</keyword>
<dbReference type="eggNOG" id="COG3710">
    <property type="taxonomic scope" value="Bacteria"/>
</dbReference>